<dbReference type="InterPro" id="IPR017978">
    <property type="entry name" value="GPCR_3_C"/>
</dbReference>
<feature type="region of interest" description="Disordered" evidence="6">
    <location>
        <begin position="810"/>
        <end position="839"/>
    </location>
</feature>
<keyword evidence="10" id="KW-1185">Reference proteome</keyword>
<dbReference type="PROSITE" id="PS50259">
    <property type="entry name" value="G_PROTEIN_RECEP_F3_4"/>
    <property type="match status" value="1"/>
</dbReference>
<sequence>MREGKEKQELNQINSSIGNMSSKILVIVLSVVQTVLGTEDQGMCPKNRSLFEIPGDAVLSGWLLLVCSVFLNINHGPYCNVTSSTGLEEVFTASYVVHLLNKYESISGLLLGLRIFDTCNDEITVYKQALQTTVDMDCTDHYEMGILLPTEYTTILEPLRNYSVLPISSYNEQNLTRPLISLMVHYVSTRFETIDVLLANHDFALNSFLDATKEAGICVKKYGNSLELEEDETETVIAAIGQRNDIRQWIERGEKMQGSRKTWIALPLDGSNVDALTEDVRTFSDVIPPGSYAVRTSPFDLDLLQEISSPDLFLQAASNPVIHSPHLLGIGKAIVELAQLLHDLHKRNCPRGTESCVMPRFNANSKQDMRNADVYNALRILPKSHSIKYIVAMRSQQEIVDMTAYRVEQANTKFRITPESRVPKMPKLCLKKYARNCDGCANFKKRFGPRSVTKDTLDRGLLKAGNWIPIFLTVVVCGTFACGVIAVFIIYRFIVEDVLDGNPALTIVLILANVFTLQTVLPFCINDDYLGAEHLNSRKILVATLAFGLDFSVMLSRAFFLVFSKGGVFTAHINGYLQGLMVFFMFCVQLAISVMFFALSTDDSAVVVRSLSFIALLGYDIFLLVSLFVVCFFISRLPRNYREGKCFFGTSIGLLIVWAIWLTCFILVEPECRDTVVSFGIISTSYLIIIGVLIPRTYYMVKHLARGKEFGQRFGSTDLGPDHRINTIARQNRPFYDYVHSGGGSTTNLQVTSAYPNYYGSPSPNQKYLGQCRSSEARRIPGYNNYGYHTEMREVNNSYTIPQVCIEDADSRTSPVDRSDANATYARPKCQRKRRPNDDKNCIETDVYVEGSLSADRKSHDEIYPARSSSPRLTQTEATIREEDEDDEINRITRF</sequence>
<evidence type="ECO:0000313" key="10">
    <source>
        <dbReference type="Proteomes" id="UP000053105"/>
    </source>
</evidence>
<gene>
    <name evidence="9" type="ORF">WN51_00669</name>
</gene>
<dbReference type="GO" id="GO:0016020">
    <property type="term" value="C:membrane"/>
    <property type="evidence" value="ECO:0007669"/>
    <property type="project" value="UniProtKB-SubCell"/>
</dbReference>
<proteinExistence type="predicted"/>
<feature type="transmembrane region" description="Helical" evidence="7">
    <location>
        <begin position="503"/>
        <end position="521"/>
    </location>
</feature>
<dbReference type="PRINTS" id="PR01223">
    <property type="entry name" value="BRIDEOF7LESS"/>
</dbReference>
<evidence type="ECO:0000256" key="7">
    <source>
        <dbReference type="SAM" id="Phobius"/>
    </source>
</evidence>
<accession>A0A0M8ZZI1</accession>
<dbReference type="GO" id="GO:0007601">
    <property type="term" value="P:visual perception"/>
    <property type="evidence" value="ECO:0007669"/>
    <property type="project" value="InterPro"/>
</dbReference>
<feature type="compositionally biased region" description="Basic and acidic residues" evidence="6">
    <location>
        <begin position="810"/>
        <end position="820"/>
    </location>
</feature>
<keyword evidence="2 7" id="KW-0812">Transmembrane</keyword>
<dbReference type="Pfam" id="PF00003">
    <property type="entry name" value="7tm_3"/>
    <property type="match status" value="1"/>
</dbReference>
<dbReference type="GO" id="GO:0005118">
    <property type="term" value="F:sevenless binding"/>
    <property type="evidence" value="ECO:0007669"/>
    <property type="project" value="InterPro"/>
</dbReference>
<evidence type="ECO:0000256" key="1">
    <source>
        <dbReference type="ARBA" id="ARBA00004141"/>
    </source>
</evidence>
<feature type="transmembrane region" description="Helical" evidence="7">
    <location>
        <begin position="680"/>
        <end position="699"/>
    </location>
</feature>
<feature type="transmembrane region" description="Helical" evidence="7">
    <location>
        <begin position="611"/>
        <end position="634"/>
    </location>
</feature>
<keyword evidence="4 7" id="KW-0472">Membrane</keyword>
<evidence type="ECO:0000256" key="2">
    <source>
        <dbReference type="ARBA" id="ARBA00022692"/>
    </source>
</evidence>
<feature type="domain" description="G-protein coupled receptors family 3 profile" evidence="8">
    <location>
        <begin position="613"/>
        <end position="703"/>
    </location>
</feature>
<keyword evidence="5" id="KW-0325">Glycoprotein</keyword>
<dbReference type="AlphaFoldDB" id="A0A0M8ZZI1"/>
<feature type="transmembrane region" description="Helical" evidence="7">
    <location>
        <begin position="646"/>
        <end position="668"/>
    </location>
</feature>
<feature type="transmembrane region" description="Helical" evidence="7">
    <location>
        <begin position="467"/>
        <end position="491"/>
    </location>
</feature>
<dbReference type="PANTHER" id="PTHR24060">
    <property type="entry name" value="METABOTROPIC GLUTAMATE RECEPTOR"/>
    <property type="match status" value="1"/>
</dbReference>
<dbReference type="SUPFAM" id="SSF82866">
    <property type="entry name" value="Multidrug efflux transporter AcrB transmembrane domain"/>
    <property type="match status" value="1"/>
</dbReference>
<feature type="transmembrane region" description="Helical" evidence="7">
    <location>
        <begin position="541"/>
        <end position="563"/>
    </location>
</feature>
<dbReference type="InterPro" id="IPR050726">
    <property type="entry name" value="mGluR"/>
</dbReference>
<feature type="transmembrane region" description="Helical" evidence="7">
    <location>
        <begin position="575"/>
        <end position="599"/>
    </location>
</feature>
<dbReference type="InterPro" id="IPR002956">
    <property type="entry name" value="Bride_of_7less"/>
</dbReference>
<reference evidence="9 10" key="1">
    <citation type="submission" date="2015-07" db="EMBL/GenBank/DDBJ databases">
        <title>The genome of Melipona quadrifasciata.</title>
        <authorList>
            <person name="Pan H."/>
            <person name="Kapheim K."/>
        </authorList>
    </citation>
    <scope>NUCLEOTIDE SEQUENCE [LARGE SCALE GENOMIC DNA]</scope>
    <source>
        <strain evidence="9">0111107301</strain>
        <tissue evidence="9">Whole body</tissue>
    </source>
</reference>
<feature type="region of interest" description="Disordered" evidence="6">
    <location>
        <begin position="853"/>
        <end position="876"/>
    </location>
</feature>
<evidence type="ECO:0000256" key="4">
    <source>
        <dbReference type="ARBA" id="ARBA00023136"/>
    </source>
</evidence>
<protein>
    <submittedName>
        <fullName evidence="9">Protein bride of sevenless</fullName>
    </submittedName>
</protein>
<dbReference type="CDD" id="cd15042">
    <property type="entry name" value="7tmC_Boss"/>
    <property type="match status" value="1"/>
</dbReference>
<evidence type="ECO:0000313" key="9">
    <source>
        <dbReference type="EMBL" id="KOX72729.1"/>
    </source>
</evidence>
<dbReference type="Proteomes" id="UP000053105">
    <property type="component" value="Unassembled WGS sequence"/>
</dbReference>
<organism evidence="9 10">
    <name type="scientific">Melipona quadrifasciata</name>
    <dbReference type="NCBI Taxonomy" id="166423"/>
    <lineage>
        <taxon>Eukaryota</taxon>
        <taxon>Metazoa</taxon>
        <taxon>Ecdysozoa</taxon>
        <taxon>Arthropoda</taxon>
        <taxon>Hexapoda</taxon>
        <taxon>Insecta</taxon>
        <taxon>Pterygota</taxon>
        <taxon>Neoptera</taxon>
        <taxon>Endopterygota</taxon>
        <taxon>Hymenoptera</taxon>
        <taxon>Apocrita</taxon>
        <taxon>Aculeata</taxon>
        <taxon>Apoidea</taxon>
        <taxon>Anthophila</taxon>
        <taxon>Apidae</taxon>
        <taxon>Melipona</taxon>
    </lineage>
</organism>
<evidence type="ECO:0000256" key="3">
    <source>
        <dbReference type="ARBA" id="ARBA00022989"/>
    </source>
</evidence>
<keyword evidence="3 7" id="KW-1133">Transmembrane helix</keyword>
<comment type="subcellular location">
    <subcellularLocation>
        <location evidence="1">Membrane</location>
        <topology evidence="1">Multi-pass membrane protein</topology>
    </subcellularLocation>
</comment>
<dbReference type="EMBL" id="KQ435812">
    <property type="protein sequence ID" value="KOX72729.1"/>
    <property type="molecule type" value="Genomic_DNA"/>
</dbReference>
<dbReference type="STRING" id="166423.A0A0M8ZZI1"/>
<dbReference type="OrthoDB" id="9880600at2759"/>
<dbReference type="GO" id="GO:0004930">
    <property type="term" value="F:G protein-coupled receptor activity"/>
    <property type="evidence" value="ECO:0007669"/>
    <property type="project" value="InterPro"/>
</dbReference>
<name>A0A0M8ZZI1_9HYME</name>
<feature type="compositionally biased region" description="Basic and acidic residues" evidence="6">
    <location>
        <begin position="855"/>
        <end position="864"/>
    </location>
</feature>
<evidence type="ECO:0000259" key="8">
    <source>
        <dbReference type="PROSITE" id="PS50259"/>
    </source>
</evidence>
<evidence type="ECO:0000256" key="6">
    <source>
        <dbReference type="SAM" id="MobiDB-lite"/>
    </source>
</evidence>
<evidence type="ECO:0000256" key="5">
    <source>
        <dbReference type="ARBA" id="ARBA00023180"/>
    </source>
</evidence>